<feature type="region of interest" description="Disordered" evidence="1">
    <location>
        <begin position="124"/>
        <end position="144"/>
    </location>
</feature>
<feature type="signal peptide" evidence="2">
    <location>
        <begin position="1"/>
        <end position="28"/>
    </location>
</feature>
<organism evidence="3 4">
    <name type="scientific">Streptacidiphilus cavernicola</name>
    <dbReference type="NCBI Taxonomy" id="3342716"/>
    <lineage>
        <taxon>Bacteria</taxon>
        <taxon>Bacillati</taxon>
        <taxon>Actinomycetota</taxon>
        <taxon>Actinomycetes</taxon>
        <taxon>Kitasatosporales</taxon>
        <taxon>Streptomycetaceae</taxon>
        <taxon>Streptacidiphilus</taxon>
    </lineage>
</organism>
<dbReference type="RefSeq" id="WP_380536255.1">
    <property type="nucleotide sequence ID" value="NZ_JBHFAB010000009.1"/>
</dbReference>
<feature type="compositionally biased region" description="Polar residues" evidence="1">
    <location>
        <begin position="126"/>
        <end position="136"/>
    </location>
</feature>
<accession>A0ABV6VVR6</accession>
<reference evidence="3 4" key="1">
    <citation type="submission" date="2024-09" db="EMBL/GenBank/DDBJ databases">
        <authorList>
            <person name="Lee S.D."/>
        </authorList>
    </citation>
    <scope>NUCLEOTIDE SEQUENCE [LARGE SCALE GENOMIC DNA]</scope>
    <source>
        <strain evidence="3 4">N8-3</strain>
    </source>
</reference>
<dbReference type="EMBL" id="JBHFAB010000009">
    <property type="protein sequence ID" value="MFC1417812.1"/>
    <property type="molecule type" value="Genomic_DNA"/>
</dbReference>
<evidence type="ECO:0000256" key="1">
    <source>
        <dbReference type="SAM" id="MobiDB-lite"/>
    </source>
</evidence>
<feature type="chain" id="PRO_5047106003" evidence="2">
    <location>
        <begin position="29"/>
        <end position="193"/>
    </location>
</feature>
<gene>
    <name evidence="3" type="ORF">ACEZDE_14325</name>
</gene>
<sequence>MSRTFVLRGCTALALAALAASLPVQAQAATAHKAVAVPVETCSGLTSASFAPGLTDTATAQTVTASIRFGADADVLGLVGPYNCSGSGAEIGGTLNLTAHVTMSCTESASAAASWTGTIAWDDGHTSQVTSGTNPENNRDHGDGTVRLDGSITSGTFNGHTVTVELADATGSSGNCESTGVKALSGSVGFAVN</sequence>
<comment type="caution">
    <text evidence="3">The sequence shown here is derived from an EMBL/GenBank/DDBJ whole genome shotgun (WGS) entry which is preliminary data.</text>
</comment>
<keyword evidence="4" id="KW-1185">Reference proteome</keyword>
<dbReference type="Proteomes" id="UP001592531">
    <property type="component" value="Unassembled WGS sequence"/>
</dbReference>
<evidence type="ECO:0000313" key="3">
    <source>
        <dbReference type="EMBL" id="MFC1417812.1"/>
    </source>
</evidence>
<evidence type="ECO:0000256" key="2">
    <source>
        <dbReference type="SAM" id="SignalP"/>
    </source>
</evidence>
<name>A0ABV6VVR6_9ACTN</name>
<evidence type="ECO:0000313" key="4">
    <source>
        <dbReference type="Proteomes" id="UP001592531"/>
    </source>
</evidence>
<proteinExistence type="predicted"/>
<protein>
    <submittedName>
        <fullName evidence="3">Uncharacterized protein</fullName>
    </submittedName>
</protein>
<keyword evidence="2" id="KW-0732">Signal</keyword>